<dbReference type="EMBL" id="CP073721">
    <property type="protein sequence ID" value="UWZ39718.1"/>
    <property type="molecule type" value="Genomic_DNA"/>
</dbReference>
<gene>
    <name evidence="6" type="ORF">Drose_16755</name>
</gene>
<feature type="domain" description="FAD/NAD(P)-binding" evidence="5">
    <location>
        <begin position="4"/>
        <end position="294"/>
    </location>
</feature>
<keyword evidence="4" id="KW-0560">Oxidoreductase</keyword>
<sequence>MRSLTVVGASVAGWHLVHALLAHGYEGPVTVVDRQTHHPYDRPPLSKEFLLGRRGVEGMRFGDYPSESNVVWRLGVEATALSDGAVELSDGSILAHDDLVIATGLRRPDLNLLTSPPQGVHELRTLDDALKLRLGLVRARNVVVVGGGFIGCEVASACRHLSVPVTIVEADERLGERSLGVHAHLVEALHETHGTSVITGARVTEFVGDPVTAVRLADGRNLSADLVVVGIGSMPATKWLEGSSLELGNGVRCDTLARTNLPGVYAIGDVAEVESEWASGPRRFEHWTSAVDQAMTLADHLVGRPPRSPSPPYWWFDIYGHRIQVAGRLDLEDDVRVVDVGGGYLATHHVDGAPVGVAAVDSPREFARVRRTLTPPFPGPSGSWSAR</sequence>
<keyword evidence="7" id="KW-1185">Reference proteome</keyword>
<evidence type="ECO:0000313" key="7">
    <source>
        <dbReference type="Proteomes" id="UP001058271"/>
    </source>
</evidence>
<proteinExistence type="predicted"/>
<evidence type="ECO:0000256" key="2">
    <source>
        <dbReference type="ARBA" id="ARBA00022630"/>
    </source>
</evidence>
<dbReference type="Gene3D" id="3.30.390.30">
    <property type="match status" value="1"/>
</dbReference>
<dbReference type="RefSeq" id="WP_260729147.1">
    <property type="nucleotide sequence ID" value="NZ_BAAABS010000028.1"/>
</dbReference>
<keyword evidence="3" id="KW-0274">FAD</keyword>
<dbReference type="InterPro" id="IPR036188">
    <property type="entry name" value="FAD/NAD-bd_sf"/>
</dbReference>
<dbReference type="SUPFAM" id="SSF55424">
    <property type="entry name" value="FAD/NAD-linked reductases, dimerisation (C-terminal) domain"/>
    <property type="match status" value="1"/>
</dbReference>
<dbReference type="Proteomes" id="UP001058271">
    <property type="component" value="Chromosome"/>
</dbReference>
<evidence type="ECO:0000256" key="1">
    <source>
        <dbReference type="ARBA" id="ARBA00001974"/>
    </source>
</evidence>
<dbReference type="Gene3D" id="3.50.50.60">
    <property type="entry name" value="FAD/NAD(P)-binding domain"/>
    <property type="match status" value="2"/>
</dbReference>
<dbReference type="InterPro" id="IPR023753">
    <property type="entry name" value="FAD/NAD-binding_dom"/>
</dbReference>
<name>A0ABY5ZFI5_9ACTN</name>
<dbReference type="Pfam" id="PF07992">
    <property type="entry name" value="Pyr_redox_2"/>
    <property type="match status" value="1"/>
</dbReference>
<evidence type="ECO:0000313" key="6">
    <source>
        <dbReference type="EMBL" id="UWZ39718.1"/>
    </source>
</evidence>
<organism evidence="6 7">
    <name type="scientific">Dactylosporangium roseum</name>
    <dbReference type="NCBI Taxonomy" id="47989"/>
    <lineage>
        <taxon>Bacteria</taxon>
        <taxon>Bacillati</taxon>
        <taxon>Actinomycetota</taxon>
        <taxon>Actinomycetes</taxon>
        <taxon>Micromonosporales</taxon>
        <taxon>Micromonosporaceae</taxon>
        <taxon>Dactylosporangium</taxon>
    </lineage>
</organism>
<dbReference type="PANTHER" id="PTHR43557:SF2">
    <property type="entry name" value="RIESKE DOMAIN-CONTAINING PROTEIN-RELATED"/>
    <property type="match status" value="1"/>
</dbReference>
<dbReference type="InterPro" id="IPR050446">
    <property type="entry name" value="FAD-oxidoreductase/Apoptosis"/>
</dbReference>
<dbReference type="SUPFAM" id="SSF51905">
    <property type="entry name" value="FAD/NAD(P)-binding domain"/>
    <property type="match status" value="1"/>
</dbReference>
<evidence type="ECO:0000256" key="4">
    <source>
        <dbReference type="ARBA" id="ARBA00023002"/>
    </source>
</evidence>
<comment type="cofactor">
    <cofactor evidence="1">
        <name>FAD</name>
        <dbReference type="ChEBI" id="CHEBI:57692"/>
    </cofactor>
</comment>
<dbReference type="InterPro" id="IPR016156">
    <property type="entry name" value="FAD/NAD-linked_Rdtase_dimer_sf"/>
</dbReference>
<reference evidence="6" key="1">
    <citation type="submission" date="2021-04" db="EMBL/GenBank/DDBJ databases">
        <title>Biosynthetic gene clusters of Dactylosporangioum roseum.</title>
        <authorList>
            <person name="Hartkoorn R.C."/>
            <person name="Beaudoing E."/>
            <person name="Hot D."/>
            <person name="Moureu S."/>
        </authorList>
    </citation>
    <scope>NUCLEOTIDE SEQUENCE</scope>
    <source>
        <strain evidence="6">NRRL B-16295</strain>
    </source>
</reference>
<accession>A0ABY5ZFI5</accession>
<dbReference type="PRINTS" id="PR00469">
    <property type="entry name" value="PNDRDTASEII"/>
</dbReference>
<evidence type="ECO:0000259" key="5">
    <source>
        <dbReference type="Pfam" id="PF07992"/>
    </source>
</evidence>
<protein>
    <submittedName>
        <fullName evidence="6">FAD-dependent oxidoreductase</fullName>
    </submittedName>
</protein>
<keyword evidence="2" id="KW-0285">Flavoprotein</keyword>
<dbReference type="PANTHER" id="PTHR43557">
    <property type="entry name" value="APOPTOSIS-INDUCING FACTOR 1"/>
    <property type="match status" value="1"/>
</dbReference>
<evidence type="ECO:0000256" key="3">
    <source>
        <dbReference type="ARBA" id="ARBA00022827"/>
    </source>
</evidence>
<dbReference type="PRINTS" id="PR00368">
    <property type="entry name" value="FADPNR"/>
</dbReference>